<dbReference type="InterPro" id="IPR016193">
    <property type="entry name" value="Cytidine_deaminase-like"/>
</dbReference>
<dbReference type="AlphaFoldDB" id="A0A0E2H8W2"/>
<accession>A0A0E2H8W2</accession>
<dbReference type="Gene3D" id="3.40.140.30">
    <property type="entry name" value="Hypothetical protein TM1506"/>
    <property type="match status" value="1"/>
</dbReference>
<dbReference type="SUPFAM" id="SSF53927">
    <property type="entry name" value="Cytidine deaminase-like"/>
    <property type="match status" value="1"/>
</dbReference>
<dbReference type="InterPro" id="IPR015067">
    <property type="entry name" value="DUF1893_TM1506-like"/>
</dbReference>
<gene>
    <name evidence="1" type="ORF">HMPREF1090_03057</name>
</gene>
<proteinExistence type="predicted"/>
<evidence type="ECO:0000313" key="2">
    <source>
        <dbReference type="Proteomes" id="UP000013085"/>
    </source>
</evidence>
<dbReference type="Proteomes" id="UP000013085">
    <property type="component" value="Unassembled WGS sequence"/>
</dbReference>
<dbReference type="RefSeq" id="WP_002587716.1">
    <property type="nucleotide sequence ID" value="NZ_KB850977.1"/>
</dbReference>
<evidence type="ECO:0008006" key="3">
    <source>
        <dbReference type="Google" id="ProtNLM"/>
    </source>
</evidence>
<protein>
    <recommendedName>
        <fullName evidence="3">DUF1893 domain-containing protein</fullName>
    </recommendedName>
</protein>
<dbReference type="InterPro" id="IPR037081">
    <property type="entry name" value="Hyp_TM1506"/>
</dbReference>
<dbReference type="Pfam" id="PF08973">
    <property type="entry name" value="TM1506"/>
    <property type="match status" value="1"/>
</dbReference>
<dbReference type="HOGENOM" id="CLU_1831653_0_0_9"/>
<sequence length="141" mass="16221">MRDDLFRKVLAKTALAILTDDSDNIIWETDKSPVSGMYRAYFKNKFSESKDMILYASQAGIAMGIMAGQIPIRECHAVKVSEGGLRLLNEEGVKSAYEEIIPLIKSSKDDNIICPIEQFLYEHKERQEQWRFLEARFKGRN</sequence>
<name>A0A0E2H8W2_9FIRM</name>
<comment type="caution">
    <text evidence="1">The sequence shown here is derived from an EMBL/GenBank/DDBJ whole genome shotgun (WGS) entry which is preliminary data.</text>
</comment>
<dbReference type="EMBL" id="AGYR01000035">
    <property type="protein sequence ID" value="ENZ13121.1"/>
    <property type="molecule type" value="Genomic_DNA"/>
</dbReference>
<reference evidence="1 2" key="1">
    <citation type="submission" date="2013-01" db="EMBL/GenBank/DDBJ databases">
        <title>The Genome Sequence of Clostridium clostridioforme 90A8.</title>
        <authorList>
            <consortium name="The Broad Institute Genome Sequencing Platform"/>
            <person name="Earl A."/>
            <person name="Ward D."/>
            <person name="Feldgarden M."/>
            <person name="Gevers D."/>
            <person name="Courvalin P."/>
            <person name="Lambert T."/>
            <person name="Walker B."/>
            <person name="Young S.K."/>
            <person name="Zeng Q."/>
            <person name="Gargeya S."/>
            <person name="Fitzgerald M."/>
            <person name="Haas B."/>
            <person name="Abouelleil A."/>
            <person name="Alvarado L."/>
            <person name="Arachchi H.M."/>
            <person name="Berlin A.M."/>
            <person name="Chapman S.B."/>
            <person name="Dewar J."/>
            <person name="Goldberg J."/>
            <person name="Griggs A."/>
            <person name="Gujja S."/>
            <person name="Hansen M."/>
            <person name="Howarth C."/>
            <person name="Imamovic A."/>
            <person name="Larimer J."/>
            <person name="McCowan C."/>
            <person name="Murphy C."/>
            <person name="Neiman D."/>
            <person name="Pearson M."/>
            <person name="Priest M."/>
            <person name="Roberts A."/>
            <person name="Saif S."/>
            <person name="Shea T."/>
            <person name="Sisk P."/>
            <person name="Sykes S."/>
            <person name="Wortman J."/>
            <person name="Nusbaum C."/>
            <person name="Birren B."/>
        </authorList>
    </citation>
    <scope>NUCLEOTIDE SEQUENCE [LARGE SCALE GENOMIC DNA]</scope>
    <source>
        <strain evidence="1 2">90A8</strain>
    </source>
</reference>
<dbReference type="GO" id="GO:0003824">
    <property type="term" value="F:catalytic activity"/>
    <property type="evidence" value="ECO:0007669"/>
    <property type="project" value="InterPro"/>
</dbReference>
<organism evidence="1 2">
    <name type="scientific">[Clostridium] clostridioforme 90A8</name>
    <dbReference type="NCBI Taxonomy" id="999408"/>
    <lineage>
        <taxon>Bacteria</taxon>
        <taxon>Bacillati</taxon>
        <taxon>Bacillota</taxon>
        <taxon>Clostridia</taxon>
        <taxon>Lachnospirales</taxon>
        <taxon>Lachnospiraceae</taxon>
        <taxon>Enterocloster</taxon>
    </lineage>
</organism>
<evidence type="ECO:0000313" key="1">
    <source>
        <dbReference type="EMBL" id="ENZ13121.1"/>
    </source>
</evidence>